<feature type="transmembrane region" description="Helical" evidence="1">
    <location>
        <begin position="300"/>
        <end position="320"/>
    </location>
</feature>
<evidence type="ECO:0008006" key="4">
    <source>
        <dbReference type="Google" id="ProtNLM"/>
    </source>
</evidence>
<feature type="transmembrane region" description="Helical" evidence="1">
    <location>
        <begin position="262"/>
        <end position="280"/>
    </location>
</feature>
<name>A0A1F5MJ90_9BACT</name>
<feature type="transmembrane region" description="Helical" evidence="1">
    <location>
        <begin position="140"/>
        <end position="160"/>
    </location>
</feature>
<keyword evidence="1" id="KW-0812">Transmembrane</keyword>
<feature type="transmembrane region" description="Helical" evidence="1">
    <location>
        <begin position="213"/>
        <end position="231"/>
    </location>
</feature>
<sequence length="598" mass="68875">MLKLLSLNFKFICLVMFLNLALILYIYWGVFSLELQGDTWQYAWAYIKAYGNAMFNEDFWRNMRTSLGGATLTFDIIKDLFGLNAFAYYSIAVLLKFISVIVWYLLINKLCRNGFVALICSLLLAVSFAGVEATHWVFNMYAYIGLIFITLSIYIGLDLPTNFKIKTWSVSFFLACLGIWYATMRTSGFVIVILAWSLYKLITLRSKNSLRNLIFWFVGFAIFILVDKFLLGQMESDYSQKYIIGVGLEAFWYQINLSKFDFLLSPTTNLGVVLLPDMTWSNLNFPKSFSFLGSSQFRSVIIPSLFIFGGITWVITGVFSKRKDVATHLTPKFLSLFSFGLLWTIVVYLVLKQGPLNFTSWINLALTLFGGYFMIICTFLVLTKGLSTHIKDLFLITLLWSFSFLLLPLFMNGGPVLGTYHRYLITTGPSVPLFLAGILTLGYHFQSKLLRVTTLCLVLLMIFSHAVNTKAFFDNKALTHNRFLANNIWQQFTEIVPNKIEFSKSNPPILWFESAENQLDKETLFETLYFGFLFRTSLKYGWDPHMGTGLYYENYPDLVKYIKENPKSIVNLYGIRMEQQSLLNVTEKIKQKLLLNEE</sequence>
<feature type="transmembrane region" description="Helical" evidence="1">
    <location>
        <begin position="172"/>
        <end position="198"/>
    </location>
</feature>
<keyword evidence="1" id="KW-0472">Membrane</keyword>
<proteinExistence type="predicted"/>
<evidence type="ECO:0000313" key="3">
    <source>
        <dbReference type="Proteomes" id="UP000178017"/>
    </source>
</evidence>
<comment type="caution">
    <text evidence="2">The sequence shown here is derived from an EMBL/GenBank/DDBJ whole genome shotgun (WGS) entry which is preliminary data.</text>
</comment>
<accession>A0A1F5MJ90</accession>
<feature type="transmembrane region" description="Helical" evidence="1">
    <location>
        <begin position="86"/>
        <end position="107"/>
    </location>
</feature>
<evidence type="ECO:0000256" key="1">
    <source>
        <dbReference type="SAM" id="Phobius"/>
    </source>
</evidence>
<protein>
    <recommendedName>
        <fullName evidence="4">Glycosyltransferase RgtA/B/C/D-like domain-containing protein</fullName>
    </recommendedName>
</protein>
<feature type="transmembrane region" description="Helical" evidence="1">
    <location>
        <begin position="332"/>
        <end position="350"/>
    </location>
</feature>
<feature type="transmembrane region" description="Helical" evidence="1">
    <location>
        <begin position="393"/>
        <end position="411"/>
    </location>
</feature>
<feature type="transmembrane region" description="Helical" evidence="1">
    <location>
        <begin position="423"/>
        <end position="442"/>
    </location>
</feature>
<feature type="transmembrane region" description="Helical" evidence="1">
    <location>
        <begin position="449"/>
        <end position="467"/>
    </location>
</feature>
<feature type="transmembrane region" description="Helical" evidence="1">
    <location>
        <begin position="114"/>
        <end position="134"/>
    </location>
</feature>
<feature type="transmembrane region" description="Helical" evidence="1">
    <location>
        <begin position="7"/>
        <end position="28"/>
    </location>
</feature>
<dbReference type="AlphaFoldDB" id="A0A1F5MJ90"/>
<organism evidence="2 3">
    <name type="scientific">Candidatus Daviesbacteria bacterium RIFCSPLOWO2_01_FULL_40_24</name>
    <dbReference type="NCBI Taxonomy" id="1797787"/>
    <lineage>
        <taxon>Bacteria</taxon>
        <taxon>Candidatus Daviesiibacteriota</taxon>
    </lineage>
</organism>
<dbReference type="Proteomes" id="UP000178017">
    <property type="component" value="Unassembled WGS sequence"/>
</dbReference>
<dbReference type="EMBL" id="MFDO01000018">
    <property type="protein sequence ID" value="OGE65441.1"/>
    <property type="molecule type" value="Genomic_DNA"/>
</dbReference>
<reference evidence="2 3" key="1">
    <citation type="journal article" date="2016" name="Nat. Commun.">
        <title>Thousands of microbial genomes shed light on interconnected biogeochemical processes in an aquifer system.</title>
        <authorList>
            <person name="Anantharaman K."/>
            <person name="Brown C.T."/>
            <person name="Hug L.A."/>
            <person name="Sharon I."/>
            <person name="Castelle C.J."/>
            <person name="Probst A.J."/>
            <person name="Thomas B.C."/>
            <person name="Singh A."/>
            <person name="Wilkins M.J."/>
            <person name="Karaoz U."/>
            <person name="Brodie E.L."/>
            <person name="Williams K.H."/>
            <person name="Hubbard S.S."/>
            <person name="Banfield J.F."/>
        </authorList>
    </citation>
    <scope>NUCLEOTIDE SEQUENCE [LARGE SCALE GENOMIC DNA]</scope>
</reference>
<feature type="transmembrane region" description="Helical" evidence="1">
    <location>
        <begin position="362"/>
        <end position="381"/>
    </location>
</feature>
<evidence type="ECO:0000313" key="2">
    <source>
        <dbReference type="EMBL" id="OGE65441.1"/>
    </source>
</evidence>
<keyword evidence="1" id="KW-1133">Transmembrane helix</keyword>
<gene>
    <name evidence="2" type="ORF">A3B49_00960</name>
</gene>